<dbReference type="PRINTS" id="PR00723">
    <property type="entry name" value="SUBTILISIN"/>
</dbReference>
<dbReference type="Gene3D" id="2.60.120.260">
    <property type="entry name" value="Galactose-binding domain-like"/>
    <property type="match status" value="1"/>
</dbReference>
<dbReference type="InterPro" id="IPR034204">
    <property type="entry name" value="PfSUB1-like_cat_dom"/>
</dbReference>
<dbReference type="PROSITE" id="PS51829">
    <property type="entry name" value="P_HOMO_B"/>
    <property type="match status" value="1"/>
</dbReference>
<feature type="active site" description="Charge relay system" evidence="5">
    <location>
        <position position="162"/>
    </location>
</feature>
<dbReference type="InterPro" id="IPR002884">
    <property type="entry name" value="P_dom"/>
</dbReference>
<dbReference type="InterPro" id="IPR008979">
    <property type="entry name" value="Galactose-bd-like_sf"/>
</dbReference>
<dbReference type="InterPro" id="IPR013783">
    <property type="entry name" value="Ig-like_fold"/>
</dbReference>
<dbReference type="InterPro" id="IPR023828">
    <property type="entry name" value="Peptidase_S8_Ser-AS"/>
</dbReference>
<dbReference type="PROSITE" id="PS00136">
    <property type="entry name" value="SUBTILASE_ASP"/>
    <property type="match status" value="1"/>
</dbReference>
<feature type="chain" id="PRO_5045822394" evidence="7">
    <location>
        <begin position="20"/>
        <end position="829"/>
    </location>
</feature>
<dbReference type="InterPro" id="IPR050131">
    <property type="entry name" value="Peptidase_S8_subtilisin-like"/>
</dbReference>
<feature type="domain" description="P/Homo B" evidence="9">
    <location>
        <begin position="539"/>
        <end position="667"/>
    </location>
</feature>
<keyword evidence="4 5" id="KW-0720">Serine protease</keyword>
<evidence type="ECO:0000313" key="11">
    <source>
        <dbReference type="Proteomes" id="UP001501757"/>
    </source>
</evidence>
<dbReference type="InterPro" id="IPR023827">
    <property type="entry name" value="Peptidase_S8_Asp-AS"/>
</dbReference>
<dbReference type="PROSITE" id="PS51892">
    <property type="entry name" value="SUBTILASE"/>
    <property type="match status" value="1"/>
</dbReference>
<comment type="similarity">
    <text evidence="1 5 6">Belongs to the peptidase S8 family.</text>
</comment>
<dbReference type="Pfam" id="PF18911">
    <property type="entry name" value="PKD_4"/>
    <property type="match status" value="1"/>
</dbReference>
<gene>
    <name evidence="10" type="ORF">GCM10009092_36670</name>
</gene>
<evidence type="ECO:0000256" key="6">
    <source>
        <dbReference type="RuleBase" id="RU003355"/>
    </source>
</evidence>
<dbReference type="InterPro" id="IPR022409">
    <property type="entry name" value="PKD/Chitinase_dom"/>
</dbReference>
<keyword evidence="2 5" id="KW-0645">Protease</keyword>
<dbReference type="InterPro" id="IPR054399">
    <property type="entry name" value="Fervidolysin-like_N_prodom"/>
</dbReference>
<evidence type="ECO:0000256" key="2">
    <source>
        <dbReference type="ARBA" id="ARBA00022670"/>
    </source>
</evidence>
<dbReference type="Pfam" id="PF01483">
    <property type="entry name" value="P_proprotein"/>
    <property type="match status" value="1"/>
</dbReference>
<dbReference type="SUPFAM" id="SSF49785">
    <property type="entry name" value="Galactose-binding domain-like"/>
    <property type="match status" value="1"/>
</dbReference>
<feature type="signal peptide" evidence="7">
    <location>
        <begin position="1"/>
        <end position="19"/>
    </location>
</feature>
<dbReference type="InterPro" id="IPR000209">
    <property type="entry name" value="Peptidase_S8/S53_dom"/>
</dbReference>
<organism evidence="10 11">
    <name type="scientific">Bowmanella denitrificans</name>
    <dbReference type="NCBI Taxonomy" id="366582"/>
    <lineage>
        <taxon>Bacteria</taxon>
        <taxon>Pseudomonadati</taxon>
        <taxon>Pseudomonadota</taxon>
        <taxon>Gammaproteobacteria</taxon>
        <taxon>Alteromonadales</taxon>
        <taxon>Alteromonadaceae</taxon>
        <taxon>Bowmanella</taxon>
    </lineage>
</organism>
<dbReference type="InterPro" id="IPR035986">
    <property type="entry name" value="PKD_dom_sf"/>
</dbReference>
<dbReference type="Gene3D" id="2.60.40.10">
    <property type="entry name" value="Immunoglobulins"/>
    <property type="match status" value="1"/>
</dbReference>
<name>A0ABN0XP93_9ALTE</name>
<proteinExistence type="inferred from homology"/>
<dbReference type="PROSITE" id="PS00138">
    <property type="entry name" value="SUBTILASE_SER"/>
    <property type="match status" value="1"/>
</dbReference>
<evidence type="ECO:0000256" key="3">
    <source>
        <dbReference type="ARBA" id="ARBA00022801"/>
    </source>
</evidence>
<dbReference type="Gene3D" id="3.40.50.200">
    <property type="entry name" value="Peptidase S8/S53 domain"/>
    <property type="match status" value="1"/>
</dbReference>
<dbReference type="CDD" id="cd07473">
    <property type="entry name" value="Peptidases_S8_Subtilisin_like"/>
    <property type="match status" value="1"/>
</dbReference>
<protein>
    <submittedName>
        <fullName evidence="10">S8 family serine peptidase</fullName>
    </submittedName>
</protein>
<evidence type="ECO:0000256" key="5">
    <source>
        <dbReference type="PROSITE-ProRule" id="PRU01240"/>
    </source>
</evidence>
<comment type="caution">
    <text evidence="10">The sequence shown here is derived from an EMBL/GenBank/DDBJ whole genome shotgun (WGS) entry which is preliminary data.</text>
</comment>
<dbReference type="InterPro" id="IPR036852">
    <property type="entry name" value="Peptidase_S8/S53_dom_sf"/>
</dbReference>
<keyword evidence="7" id="KW-0732">Signal</keyword>
<sequence length="829" mass="87237">MKYKLSALTVAMLPMLASASVEIQQVSGFVPDSLIVVYKEQASLADRRAVRGLVTATISDSNLDEVDDRFKHLLAGRMAKYELKGLSVKTALEKLQKHPAVSYAQPNYKVRALGVPDDARFDDLWGMHNSGQTGGTPDADIDAVEAWDISTGSRDVIVGVIDTGVDYTHPDLVANMWSNPGEIAGDGIDNDGNGYIDDMHGINSIVDSGDPMDDHGHGTHVSGSIGAEGNNSIGVVGVNHQVSLVGCKFLAADGFGSTADAIQCIDYFVALKNAGHNVRVLNNSWGGGPEEQALRDAITASEQADILFVAAAGNDTADNDVSPHYPSNYEHDSILSIASTDHNDEISWFSNWGLTSVDMAAPGSDILSTIPGGGYGNSSGTSMASPHAAGAAALVMAVNPGLSALEVKQLLMDSGDDNADMQGKTVSGKRLNLLGALEGADPAPSFRFSVSPLRTTIEAGESASYEFAVSSVADWDGSVALTLDAPLPGASLSASSVSPGETFTLTVPTTEDTQWGEYEFTVTGTSAELVKTQSVGLTVNPQGLTDFTYSNEDSQPIPDNNAGGITSVITIPDDITVFGTDAYVNITHTWSGDLLVKLTSPAGTEAVLHNLTGGSEDNIDRSFLVDAFNGEVATGDWTLSVSDNAAQDTGTLNRWSLTITGIGEVLPAPPDAAFNVDSEGLQASFTDASTDVNGDIVSWSWDFGDGNTSTEQNPVHMYGVSGTYAVTLMVTDSEGNTDSHTMDVTVSDTQISLEVERAYLTGLGYLRVDLAYGGSPAAQVDIYRNGEKIATVDNTGVYRDRERRAQGNVFVYKVCDASTACSDEVTVSF</sequence>
<reference evidence="10 11" key="1">
    <citation type="journal article" date="2019" name="Int. J. Syst. Evol. Microbiol.">
        <title>The Global Catalogue of Microorganisms (GCM) 10K type strain sequencing project: providing services to taxonomists for standard genome sequencing and annotation.</title>
        <authorList>
            <consortium name="The Broad Institute Genomics Platform"/>
            <consortium name="The Broad Institute Genome Sequencing Center for Infectious Disease"/>
            <person name="Wu L."/>
            <person name="Ma J."/>
        </authorList>
    </citation>
    <scope>NUCLEOTIDE SEQUENCE [LARGE SCALE GENOMIC DNA]</scope>
    <source>
        <strain evidence="10 11">JCM 13378</strain>
    </source>
</reference>
<dbReference type="Pfam" id="PF22148">
    <property type="entry name" value="Fervidolysin_NPro-like"/>
    <property type="match status" value="1"/>
</dbReference>
<dbReference type="PROSITE" id="PS00137">
    <property type="entry name" value="SUBTILASE_HIS"/>
    <property type="match status" value="1"/>
</dbReference>
<feature type="active site" description="Charge relay system" evidence="5">
    <location>
        <position position="217"/>
    </location>
</feature>
<evidence type="ECO:0000256" key="7">
    <source>
        <dbReference type="SAM" id="SignalP"/>
    </source>
</evidence>
<dbReference type="PANTHER" id="PTHR43806:SF11">
    <property type="entry name" value="CEREVISIN-RELATED"/>
    <property type="match status" value="1"/>
</dbReference>
<evidence type="ECO:0000259" key="9">
    <source>
        <dbReference type="PROSITE" id="PS51829"/>
    </source>
</evidence>
<dbReference type="InterPro" id="IPR015500">
    <property type="entry name" value="Peptidase_S8_subtilisin-rel"/>
</dbReference>
<evidence type="ECO:0000259" key="8">
    <source>
        <dbReference type="PROSITE" id="PS50093"/>
    </source>
</evidence>
<dbReference type="InterPro" id="IPR000601">
    <property type="entry name" value="PKD_dom"/>
</dbReference>
<keyword evidence="3 5" id="KW-0378">Hydrolase</keyword>
<accession>A0ABN0XP93</accession>
<dbReference type="Proteomes" id="UP001501757">
    <property type="component" value="Unassembled WGS sequence"/>
</dbReference>
<feature type="active site" description="Charge relay system" evidence="5">
    <location>
        <position position="382"/>
    </location>
</feature>
<feature type="domain" description="PKD" evidence="8">
    <location>
        <begin position="669"/>
        <end position="746"/>
    </location>
</feature>
<dbReference type="InterPro" id="IPR022398">
    <property type="entry name" value="Peptidase_S8_His-AS"/>
</dbReference>
<dbReference type="SUPFAM" id="SSF52743">
    <property type="entry name" value="Subtilisin-like"/>
    <property type="match status" value="1"/>
</dbReference>
<dbReference type="Pfam" id="PF00082">
    <property type="entry name" value="Peptidase_S8"/>
    <property type="match status" value="1"/>
</dbReference>
<dbReference type="PROSITE" id="PS50093">
    <property type="entry name" value="PKD"/>
    <property type="match status" value="1"/>
</dbReference>
<evidence type="ECO:0000256" key="1">
    <source>
        <dbReference type="ARBA" id="ARBA00011073"/>
    </source>
</evidence>
<dbReference type="SMART" id="SM00089">
    <property type="entry name" value="PKD"/>
    <property type="match status" value="1"/>
</dbReference>
<dbReference type="EMBL" id="BAAAEI010000023">
    <property type="protein sequence ID" value="GAA0369084.1"/>
    <property type="molecule type" value="Genomic_DNA"/>
</dbReference>
<dbReference type="PANTHER" id="PTHR43806">
    <property type="entry name" value="PEPTIDASE S8"/>
    <property type="match status" value="1"/>
</dbReference>
<evidence type="ECO:0000313" key="10">
    <source>
        <dbReference type="EMBL" id="GAA0369084.1"/>
    </source>
</evidence>
<keyword evidence="11" id="KW-1185">Reference proteome</keyword>
<evidence type="ECO:0000256" key="4">
    <source>
        <dbReference type="ARBA" id="ARBA00022825"/>
    </source>
</evidence>
<dbReference type="SUPFAM" id="SSF49299">
    <property type="entry name" value="PKD domain"/>
    <property type="match status" value="1"/>
</dbReference>
<dbReference type="RefSeq" id="WP_343846935.1">
    <property type="nucleotide sequence ID" value="NZ_BAAAEI010000023.1"/>
</dbReference>
<dbReference type="CDD" id="cd00146">
    <property type="entry name" value="PKD"/>
    <property type="match status" value="1"/>
</dbReference>